<gene>
    <name evidence="3" type="ORF">NTEN_LOCUS17399</name>
</gene>
<dbReference type="SUPFAM" id="SSF54236">
    <property type="entry name" value="Ubiquitin-like"/>
    <property type="match status" value="1"/>
</dbReference>
<feature type="region of interest" description="Disordered" evidence="1">
    <location>
        <begin position="11"/>
        <end position="48"/>
    </location>
</feature>
<feature type="compositionally biased region" description="Basic residues" evidence="1">
    <location>
        <begin position="13"/>
        <end position="22"/>
    </location>
</feature>
<dbReference type="Gene3D" id="1.20.58.2190">
    <property type="match status" value="1"/>
</dbReference>
<evidence type="ECO:0000259" key="2">
    <source>
        <dbReference type="PROSITE" id="PS50033"/>
    </source>
</evidence>
<dbReference type="Gene3D" id="3.10.20.90">
    <property type="entry name" value="Phosphatidylinositol 3-kinase Catalytic Subunit, Chain A, domain 1"/>
    <property type="match status" value="1"/>
</dbReference>
<reference evidence="3 4" key="1">
    <citation type="submission" date="2020-02" db="EMBL/GenBank/DDBJ databases">
        <authorList>
            <person name="Ferguson B K."/>
        </authorList>
    </citation>
    <scope>NUCLEOTIDE SEQUENCE [LARGE SCALE GENOMIC DNA]</scope>
</reference>
<dbReference type="CDD" id="cd16119">
    <property type="entry name" value="UBX_UBXN6"/>
    <property type="match status" value="1"/>
</dbReference>
<feature type="region of interest" description="Disordered" evidence="1">
    <location>
        <begin position="73"/>
        <end position="99"/>
    </location>
</feature>
<sequence length="421" mass="48247">MADKIKAFFEKRKGGKFKGKGHKLTETAKPKPVKEEKPIVRRDPTEDAKQAGVAALARFEKKGTNVPKSFSQLNSLASSKSSKSDVGSSNSRVEAPPVEKVNSNPEILAVQGVYFKCPMISPEVLPKDEWKEQIRNFLYEQVEMEKGLTSCLMIHTLNKNRDEVSQCVDTLCTYLNNIVQHPDEEKYRKIRLSNKVFQDKVAKIEGSMQFLEAAGFEKKRLPFKEEEDDFLVFAEDNLDVEHLELLVDSLLSAEPVPLELDRNVQVLMPELASKRVDLPDEFYRMSIDELRKEVQTRSARTETMMQLRTKAMREKEELRELKKYRYTLIRIRFPDSVLLQGTFNVYEKVRAVKEFVREHVSCKADFRLVNALGGELGESEDDRTLLDLKLVPAVLLTFAWSCEETPASNLKPDTLLLLQQN</sequence>
<feature type="compositionally biased region" description="Low complexity" evidence="1">
    <location>
        <begin position="73"/>
        <end position="91"/>
    </location>
</feature>
<proteinExistence type="predicted"/>
<evidence type="ECO:0000256" key="1">
    <source>
        <dbReference type="SAM" id="MobiDB-lite"/>
    </source>
</evidence>
<dbReference type="SUPFAM" id="SSF143503">
    <property type="entry name" value="PUG domain-like"/>
    <property type="match status" value="1"/>
</dbReference>
<dbReference type="InterPro" id="IPR029071">
    <property type="entry name" value="Ubiquitin-like_domsf"/>
</dbReference>
<dbReference type="InterPro" id="IPR042774">
    <property type="entry name" value="UBXN6_PUB"/>
</dbReference>
<dbReference type="PANTHER" id="PTHR23153:SF38">
    <property type="entry name" value="UBX DOMAIN-CONTAINING PROTEIN 6"/>
    <property type="match status" value="1"/>
</dbReference>
<dbReference type="OrthoDB" id="49605at2759"/>
<evidence type="ECO:0000313" key="4">
    <source>
        <dbReference type="Proteomes" id="UP000479000"/>
    </source>
</evidence>
<protein>
    <recommendedName>
        <fullName evidence="2">UBX domain-containing protein</fullName>
    </recommendedName>
</protein>
<dbReference type="SMART" id="SM00580">
    <property type="entry name" value="PUG"/>
    <property type="match status" value="1"/>
</dbReference>
<evidence type="ECO:0000313" key="3">
    <source>
        <dbReference type="EMBL" id="CAB0012697.1"/>
    </source>
</evidence>
<dbReference type="Proteomes" id="UP000479000">
    <property type="component" value="Unassembled WGS sequence"/>
</dbReference>
<dbReference type="Pfam" id="PF00789">
    <property type="entry name" value="UBX"/>
    <property type="match status" value="1"/>
</dbReference>
<dbReference type="GO" id="GO:0005737">
    <property type="term" value="C:cytoplasm"/>
    <property type="evidence" value="ECO:0007669"/>
    <property type="project" value="TreeGrafter"/>
</dbReference>
<dbReference type="EMBL" id="CADCXU010025622">
    <property type="protein sequence ID" value="CAB0012697.1"/>
    <property type="molecule type" value="Genomic_DNA"/>
</dbReference>
<dbReference type="AlphaFoldDB" id="A0A6H5H8F5"/>
<dbReference type="Pfam" id="PF09409">
    <property type="entry name" value="PUB"/>
    <property type="match status" value="1"/>
</dbReference>
<name>A0A6H5H8F5_9HEMI</name>
<keyword evidence="4" id="KW-1185">Reference proteome</keyword>
<dbReference type="CDD" id="cd10460">
    <property type="entry name" value="PUB_UBXD1"/>
    <property type="match status" value="1"/>
</dbReference>
<feature type="compositionally biased region" description="Basic and acidic residues" evidence="1">
    <location>
        <begin position="23"/>
        <end position="48"/>
    </location>
</feature>
<dbReference type="PROSITE" id="PS50033">
    <property type="entry name" value="UBX"/>
    <property type="match status" value="1"/>
</dbReference>
<dbReference type="InterPro" id="IPR018997">
    <property type="entry name" value="PUB_domain"/>
</dbReference>
<dbReference type="InterPro" id="IPR001012">
    <property type="entry name" value="UBX_dom"/>
</dbReference>
<feature type="domain" description="UBX" evidence="2">
    <location>
        <begin position="322"/>
        <end position="398"/>
    </location>
</feature>
<dbReference type="InterPro" id="IPR036339">
    <property type="entry name" value="PUB-like_dom_sf"/>
</dbReference>
<accession>A0A6H5H8F5</accession>
<organism evidence="3 4">
    <name type="scientific">Nesidiocoris tenuis</name>
    <dbReference type="NCBI Taxonomy" id="355587"/>
    <lineage>
        <taxon>Eukaryota</taxon>
        <taxon>Metazoa</taxon>
        <taxon>Ecdysozoa</taxon>
        <taxon>Arthropoda</taxon>
        <taxon>Hexapoda</taxon>
        <taxon>Insecta</taxon>
        <taxon>Pterygota</taxon>
        <taxon>Neoptera</taxon>
        <taxon>Paraneoptera</taxon>
        <taxon>Hemiptera</taxon>
        <taxon>Heteroptera</taxon>
        <taxon>Panheteroptera</taxon>
        <taxon>Cimicomorpha</taxon>
        <taxon>Miridae</taxon>
        <taxon>Dicyphina</taxon>
        <taxon>Nesidiocoris</taxon>
    </lineage>
</organism>
<dbReference type="PANTHER" id="PTHR23153">
    <property type="entry name" value="UBX-RELATED"/>
    <property type="match status" value="1"/>
</dbReference>